<dbReference type="InterPro" id="IPR019800">
    <property type="entry name" value="Glyco_hydro_3_AS"/>
</dbReference>
<feature type="domain" description="Fibronectin type III-like" evidence="5">
    <location>
        <begin position="323"/>
        <end position="399"/>
    </location>
</feature>
<dbReference type="InterPro" id="IPR050288">
    <property type="entry name" value="Cellulose_deg_GH3"/>
</dbReference>
<keyword evidence="2 4" id="KW-0378">Hydrolase</keyword>
<evidence type="ECO:0000256" key="1">
    <source>
        <dbReference type="ARBA" id="ARBA00005336"/>
    </source>
</evidence>
<dbReference type="InterPro" id="IPR036962">
    <property type="entry name" value="Glyco_hydro_3_N_sf"/>
</dbReference>
<keyword evidence="4" id="KW-0326">Glycosidase</keyword>
<dbReference type="SUPFAM" id="SSF52279">
    <property type="entry name" value="Beta-D-glucan exohydrolase, C-terminal domain"/>
    <property type="match status" value="1"/>
</dbReference>
<dbReference type="Gene3D" id="3.20.20.300">
    <property type="entry name" value="Glycoside hydrolase, family 3, N-terminal domain"/>
    <property type="match status" value="1"/>
</dbReference>
<dbReference type="InterPro" id="IPR013783">
    <property type="entry name" value="Ig-like_fold"/>
</dbReference>
<dbReference type="PANTHER" id="PTHR42715:SF10">
    <property type="entry name" value="BETA-GLUCOSIDASE"/>
    <property type="match status" value="1"/>
</dbReference>
<evidence type="ECO:0000259" key="5">
    <source>
        <dbReference type="SMART" id="SM01217"/>
    </source>
</evidence>
<keyword evidence="7" id="KW-1185">Reference proteome</keyword>
<dbReference type="InterPro" id="IPR001764">
    <property type="entry name" value="Glyco_hydro_3_N"/>
</dbReference>
<dbReference type="Gene3D" id="2.60.120.260">
    <property type="entry name" value="Galactose-binding domain-like"/>
    <property type="match status" value="1"/>
</dbReference>
<evidence type="ECO:0000256" key="3">
    <source>
        <dbReference type="ARBA" id="ARBA00023277"/>
    </source>
</evidence>
<dbReference type="SMART" id="SM01217">
    <property type="entry name" value="Fn3_like"/>
    <property type="match status" value="1"/>
</dbReference>
<comment type="caution">
    <text evidence="6">The sequence shown here is derived from an EMBL/GenBank/DDBJ whole genome shotgun (WGS) entry which is preliminary data.</text>
</comment>
<protein>
    <recommendedName>
        <fullName evidence="5">Fibronectin type III-like domain-containing protein</fullName>
    </recommendedName>
</protein>
<dbReference type="Gene3D" id="3.40.50.1700">
    <property type="entry name" value="Glycoside hydrolase family 3 C-terminal domain"/>
    <property type="match status" value="1"/>
</dbReference>
<dbReference type="InterPro" id="IPR017853">
    <property type="entry name" value="GH"/>
</dbReference>
<dbReference type="PRINTS" id="PR00133">
    <property type="entry name" value="GLHYDRLASE3"/>
</dbReference>
<dbReference type="Pfam" id="PF01915">
    <property type="entry name" value="Glyco_hydro_3_C"/>
    <property type="match status" value="1"/>
</dbReference>
<dbReference type="EMBL" id="CAKMMG010000009">
    <property type="protein sequence ID" value="CAH1219130.1"/>
    <property type="molecule type" value="Genomic_DNA"/>
</dbReference>
<dbReference type="Pfam" id="PF14310">
    <property type="entry name" value="Fn3-like"/>
    <property type="match status" value="1"/>
</dbReference>
<dbReference type="PANTHER" id="PTHR42715">
    <property type="entry name" value="BETA-GLUCOSIDASE"/>
    <property type="match status" value="1"/>
</dbReference>
<dbReference type="Proteomes" id="UP000838324">
    <property type="component" value="Unassembled WGS sequence"/>
</dbReference>
<reference evidence="6" key="1">
    <citation type="submission" date="2022-01" db="EMBL/GenBank/DDBJ databases">
        <authorList>
            <person name="Criscuolo A."/>
        </authorList>
    </citation>
    <scope>NUCLEOTIDE SEQUENCE</scope>
    <source>
        <strain evidence="6">CIP111892</strain>
    </source>
</reference>
<dbReference type="PROSITE" id="PS00775">
    <property type="entry name" value="GLYCOSYL_HYDROL_F3"/>
    <property type="match status" value="1"/>
</dbReference>
<keyword evidence="3" id="KW-0119">Carbohydrate metabolism</keyword>
<dbReference type="SUPFAM" id="SSF51445">
    <property type="entry name" value="(Trans)glycosidases"/>
    <property type="match status" value="1"/>
</dbReference>
<comment type="similarity">
    <text evidence="1 4">Belongs to the glycosyl hydrolase 3 family.</text>
</comment>
<dbReference type="Pfam" id="PF00933">
    <property type="entry name" value="Glyco_hydro_3"/>
    <property type="match status" value="1"/>
</dbReference>
<accession>A0ABM9CN12</accession>
<proteinExistence type="inferred from homology"/>
<dbReference type="InterPro" id="IPR002772">
    <property type="entry name" value="Glyco_hydro_3_C"/>
</dbReference>
<dbReference type="RefSeq" id="WP_236336518.1">
    <property type="nucleotide sequence ID" value="NZ_CAKMMG010000009.1"/>
</dbReference>
<evidence type="ECO:0000313" key="7">
    <source>
        <dbReference type="Proteomes" id="UP000838324"/>
    </source>
</evidence>
<gene>
    <name evidence="6" type="ORF">PAECIP111892_04669</name>
</gene>
<sequence>MSTDKIGIPLEGFAEFSRVVAAEGAVLLKNEGNILPLRKNETASVFGRTQVNYYRSGTGSGGSVHVAYTTNLLDGLRSKKNIKVNEELAAVYEQWIGQNPFDNGGGGWAAEPWHQKEMPLSDELVQQARSRSDKAIIVIGRTAGEDQDNADEPGSYQLNDEEKAMLKQVTAHFEQTIVVLNVSNIIDMSWLNDDSYANPIPCVIYSWQGGMEGGNAIADMLAGDVTPSGKLTDTIAYSIGDYPSTVNYGNEFTNLYQEDIYVGYRYFETFCPEKVQYEFGYGLSYTTFSVEPEEAKLSVKDGKTYASIDVTVNNTGSEYAGKEVVQVYYEAPQGKLGQPAKALAAFGKTGLLQPGQSERITLSFALQSMASYDDAGVTGHPSAYVLEAGTYRLYAGTSVKKVQAIAVEGQEGYILETLEVVEQLQEAMAPTQSFTRMMPGARKADGTYELTYVEAPKRKVDMAKRIETNLPQTLPQTGDQGYKLRDVHEGKASMEAFIAQLSDEDLAALVRGEGMSSPLVTPGTASAFGGVSDQLFSYGIPVACTSDGPSGIRMDSGQKATQVAIGTLLAATWNAELVEELYVMEGQELLRNNIDTLLGPGLNIRRSPLNGRNFEYFSEDPLISGVFAAACTRGIHTGGSNATLKHFACNNQEKYRSKVDAVVSERALREIYLKGFEIAVKEGGANSIMTSYNPVNGHWAASNYDLNTTILRGEWGFKGIVMTDWWAVMNDVVDGGAPDRKFTNWMVRAQNDLYMVVSNYGAETNAYGDNTIESLADGTLTRGELQRNAINICEFIMQAPVFSRDQVIEETVEAFTANPALSEEQAQSVSGQGQIRLAAEGGTLMKVEQAGVYRLFARVMSPDTELAQSACNVTLNGQTLTTVQTNGTDGNWIQLKLNKAELEAGLYEMKFEHIKPGMQIEWIEFKQV</sequence>
<dbReference type="InterPro" id="IPR026891">
    <property type="entry name" value="Fn3-like"/>
</dbReference>
<evidence type="ECO:0000256" key="4">
    <source>
        <dbReference type="RuleBase" id="RU361161"/>
    </source>
</evidence>
<name>A0ABM9CN12_9BACL</name>
<evidence type="ECO:0000256" key="2">
    <source>
        <dbReference type="ARBA" id="ARBA00022801"/>
    </source>
</evidence>
<dbReference type="InterPro" id="IPR036881">
    <property type="entry name" value="Glyco_hydro_3_C_sf"/>
</dbReference>
<organism evidence="6 7">
    <name type="scientific">Paenibacillus auburnensis</name>
    <dbReference type="NCBI Taxonomy" id="2905649"/>
    <lineage>
        <taxon>Bacteria</taxon>
        <taxon>Bacillati</taxon>
        <taxon>Bacillota</taxon>
        <taxon>Bacilli</taxon>
        <taxon>Bacillales</taxon>
        <taxon>Paenibacillaceae</taxon>
        <taxon>Paenibacillus</taxon>
    </lineage>
</organism>
<evidence type="ECO:0000313" key="6">
    <source>
        <dbReference type="EMBL" id="CAH1219130.1"/>
    </source>
</evidence>
<dbReference type="Gene3D" id="2.60.40.10">
    <property type="entry name" value="Immunoglobulins"/>
    <property type="match status" value="1"/>
</dbReference>